<dbReference type="InterPro" id="IPR019734">
    <property type="entry name" value="TPR_rpt"/>
</dbReference>
<keyword evidence="7" id="KW-1185">Reference proteome</keyword>
<feature type="signal peptide" evidence="5">
    <location>
        <begin position="1"/>
        <end position="19"/>
    </location>
</feature>
<proteinExistence type="predicted"/>
<keyword evidence="5" id="KW-0732">Signal</keyword>
<accession>A0ABP8MK57</accession>
<dbReference type="PANTHER" id="PTHR45586">
    <property type="entry name" value="TPR REPEAT-CONTAINING PROTEIN PA4667"/>
    <property type="match status" value="1"/>
</dbReference>
<keyword evidence="2 3" id="KW-0802">TPR repeat</keyword>
<evidence type="ECO:0000256" key="4">
    <source>
        <dbReference type="SAM" id="Coils"/>
    </source>
</evidence>
<dbReference type="Gene3D" id="1.25.40.10">
    <property type="entry name" value="Tetratricopeptide repeat domain"/>
    <property type="match status" value="3"/>
</dbReference>
<keyword evidence="1" id="KW-0677">Repeat</keyword>
<dbReference type="Proteomes" id="UP001501175">
    <property type="component" value="Unassembled WGS sequence"/>
</dbReference>
<dbReference type="EMBL" id="BAABHD010000012">
    <property type="protein sequence ID" value="GAA4450772.1"/>
    <property type="molecule type" value="Genomic_DNA"/>
</dbReference>
<dbReference type="PANTHER" id="PTHR45586:SF1">
    <property type="entry name" value="LIPOPOLYSACCHARIDE ASSEMBLY PROTEIN B"/>
    <property type="match status" value="1"/>
</dbReference>
<name>A0ABP8MK57_9BACT</name>
<feature type="chain" id="PRO_5046063553" description="Tetratricopeptide repeat protein" evidence="5">
    <location>
        <begin position="20"/>
        <end position="478"/>
    </location>
</feature>
<feature type="repeat" description="TPR" evidence="3">
    <location>
        <begin position="181"/>
        <end position="214"/>
    </location>
</feature>
<dbReference type="InterPro" id="IPR051012">
    <property type="entry name" value="CellSynth/LPSAsmb/PSIAsmb"/>
</dbReference>
<dbReference type="PROSITE" id="PS50005">
    <property type="entry name" value="TPR"/>
    <property type="match status" value="1"/>
</dbReference>
<sequence>MKKLSFFLLASMFSAGVYAQGLDAALEQSVAKDKEKSDKAITDAKASGKASTWMDRAKTYESIAVQFVKLDSNAAMVAYDAYKKVIELDKDKKGGPGKLAKEAETAMKGQGMYNAFMQTGAAKYQAKNFADATKLMALAGEVMPKDTTAALYAGIAAQQAQNMAVAKEQFERYMTAGGKDPSVIYTLSNIYRQEKNVDKALATLEKGLQVLPTNKDLQAERVNIMLAAGRMDEAIASMKQLVEREPNNAQNLLNLGILYDNSANEAEKEIQKVSESVKKGPDLNKQLTTQKDALSAMQGEVTRLSARAKKEPKNADVKRQLTQVNQMITDKKAEIAQTEKDIQAQQNQPKTGVDNPEQKLADLTKRQQEYRTSAKDYYTRALQVDPNNYDANFNMGALYFNEAVAMNRQLSNMDMKEYQAKGKEVEGRACGRFKQALPYLEKAKSIKDTEEDLNENLNSLRDILKQFEEKKVVCVESK</sequence>
<feature type="coiled-coil region" evidence="4">
    <location>
        <begin position="321"/>
        <end position="348"/>
    </location>
</feature>
<evidence type="ECO:0000256" key="5">
    <source>
        <dbReference type="SAM" id="SignalP"/>
    </source>
</evidence>
<dbReference type="SUPFAM" id="SSF48452">
    <property type="entry name" value="TPR-like"/>
    <property type="match status" value="2"/>
</dbReference>
<feature type="coiled-coil region" evidence="4">
    <location>
        <begin position="440"/>
        <end position="470"/>
    </location>
</feature>
<evidence type="ECO:0000313" key="7">
    <source>
        <dbReference type="Proteomes" id="UP001501175"/>
    </source>
</evidence>
<organism evidence="6 7">
    <name type="scientific">Nibrella saemangeumensis</name>
    <dbReference type="NCBI Taxonomy" id="1084526"/>
    <lineage>
        <taxon>Bacteria</taxon>
        <taxon>Pseudomonadati</taxon>
        <taxon>Bacteroidota</taxon>
        <taxon>Cytophagia</taxon>
        <taxon>Cytophagales</taxon>
        <taxon>Spirosomataceae</taxon>
        <taxon>Nibrella</taxon>
    </lineage>
</organism>
<evidence type="ECO:0000256" key="1">
    <source>
        <dbReference type="ARBA" id="ARBA00022737"/>
    </source>
</evidence>
<evidence type="ECO:0000313" key="6">
    <source>
        <dbReference type="EMBL" id="GAA4450772.1"/>
    </source>
</evidence>
<dbReference type="Pfam" id="PF14559">
    <property type="entry name" value="TPR_19"/>
    <property type="match status" value="1"/>
</dbReference>
<dbReference type="RefSeq" id="WP_345241554.1">
    <property type="nucleotide sequence ID" value="NZ_BAABHD010000012.1"/>
</dbReference>
<keyword evidence="4" id="KW-0175">Coiled coil</keyword>
<protein>
    <recommendedName>
        <fullName evidence="8">Tetratricopeptide repeat protein</fullName>
    </recommendedName>
</protein>
<evidence type="ECO:0008006" key="8">
    <source>
        <dbReference type="Google" id="ProtNLM"/>
    </source>
</evidence>
<comment type="caution">
    <text evidence="6">The sequence shown here is derived from an EMBL/GenBank/DDBJ whole genome shotgun (WGS) entry which is preliminary data.</text>
</comment>
<evidence type="ECO:0000256" key="3">
    <source>
        <dbReference type="PROSITE-ProRule" id="PRU00339"/>
    </source>
</evidence>
<evidence type="ECO:0000256" key="2">
    <source>
        <dbReference type="ARBA" id="ARBA00022803"/>
    </source>
</evidence>
<gene>
    <name evidence="6" type="ORF">GCM10023189_11900</name>
</gene>
<reference evidence="7" key="1">
    <citation type="journal article" date="2019" name="Int. J. Syst. Evol. Microbiol.">
        <title>The Global Catalogue of Microorganisms (GCM) 10K type strain sequencing project: providing services to taxonomists for standard genome sequencing and annotation.</title>
        <authorList>
            <consortium name="The Broad Institute Genomics Platform"/>
            <consortium name="The Broad Institute Genome Sequencing Center for Infectious Disease"/>
            <person name="Wu L."/>
            <person name="Ma J."/>
        </authorList>
    </citation>
    <scope>NUCLEOTIDE SEQUENCE [LARGE SCALE GENOMIC DNA]</scope>
    <source>
        <strain evidence="7">JCM 17927</strain>
    </source>
</reference>
<dbReference type="InterPro" id="IPR011990">
    <property type="entry name" value="TPR-like_helical_dom_sf"/>
</dbReference>